<feature type="region of interest" description="Disordered" evidence="1">
    <location>
        <begin position="76"/>
        <end position="107"/>
    </location>
</feature>
<gene>
    <name evidence="3" type="ORF">GWI33_001270</name>
    <name evidence="2" type="ORF">GWI33_001847</name>
</gene>
<dbReference type="EMBL" id="JAACXV010019809">
    <property type="protein sequence ID" value="KAF7263749.1"/>
    <property type="molecule type" value="Genomic_DNA"/>
</dbReference>
<feature type="compositionally biased region" description="Low complexity" evidence="1">
    <location>
        <begin position="79"/>
        <end position="97"/>
    </location>
</feature>
<organism evidence="3 4">
    <name type="scientific">Rhynchophorus ferrugineus</name>
    <name type="common">Red palm weevil</name>
    <name type="synonym">Curculio ferrugineus</name>
    <dbReference type="NCBI Taxonomy" id="354439"/>
    <lineage>
        <taxon>Eukaryota</taxon>
        <taxon>Metazoa</taxon>
        <taxon>Ecdysozoa</taxon>
        <taxon>Arthropoda</taxon>
        <taxon>Hexapoda</taxon>
        <taxon>Insecta</taxon>
        <taxon>Pterygota</taxon>
        <taxon>Neoptera</taxon>
        <taxon>Endopterygota</taxon>
        <taxon>Coleoptera</taxon>
        <taxon>Polyphaga</taxon>
        <taxon>Cucujiformia</taxon>
        <taxon>Curculionidae</taxon>
        <taxon>Dryophthorinae</taxon>
        <taxon>Rhynchophorus</taxon>
    </lineage>
</organism>
<feature type="non-terminal residue" evidence="3">
    <location>
        <position position="1"/>
    </location>
</feature>
<accession>A0A834HM29</accession>
<evidence type="ECO:0000313" key="2">
    <source>
        <dbReference type="EMBL" id="KAF7263574.1"/>
    </source>
</evidence>
<proteinExistence type="predicted"/>
<comment type="caution">
    <text evidence="3">The sequence shown here is derived from an EMBL/GenBank/DDBJ whole genome shotgun (WGS) entry which is preliminary data.</text>
</comment>
<dbReference type="AlphaFoldDB" id="A0A834HM29"/>
<keyword evidence="4" id="KW-1185">Reference proteome</keyword>
<dbReference type="Proteomes" id="UP000625711">
    <property type="component" value="Unassembled WGS sequence"/>
</dbReference>
<evidence type="ECO:0000313" key="3">
    <source>
        <dbReference type="EMBL" id="KAF7263749.1"/>
    </source>
</evidence>
<sequence>MLVFTFRKIQYFPDIIPKKGLEETLERLERILAQNKTVPPFNNTDEIIAFREFIWKELHQRKFRYCLWDIITNVPIIGDTDSSDYSTDSDTPESSNEPPQPQPWVQNVTIERSSTESSIEVIQEDIAFLLERDANFFDDD</sequence>
<evidence type="ECO:0000256" key="1">
    <source>
        <dbReference type="SAM" id="MobiDB-lite"/>
    </source>
</evidence>
<name>A0A834HM29_RHYFE</name>
<reference evidence="3" key="1">
    <citation type="submission" date="2020-08" db="EMBL/GenBank/DDBJ databases">
        <title>Genome sequencing and assembly of the red palm weevil Rhynchophorus ferrugineus.</title>
        <authorList>
            <person name="Dias G.B."/>
            <person name="Bergman C.M."/>
            <person name="Manee M."/>
        </authorList>
    </citation>
    <scope>NUCLEOTIDE SEQUENCE</scope>
    <source>
        <strain evidence="3">AA-2017</strain>
        <tissue evidence="3">Whole larva</tissue>
    </source>
</reference>
<protein>
    <submittedName>
        <fullName evidence="3">Uncharacterized protein</fullName>
    </submittedName>
</protein>
<dbReference type="EMBL" id="JAACXV010020724">
    <property type="protein sequence ID" value="KAF7263574.1"/>
    <property type="molecule type" value="Genomic_DNA"/>
</dbReference>
<evidence type="ECO:0000313" key="4">
    <source>
        <dbReference type="Proteomes" id="UP000625711"/>
    </source>
</evidence>